<feature type="compositionally biased region" description="Basic and acidic residues" evidence="1">
    <location>
        <begin position="149"/>
        <end position="162"/>
    </location>
</feature>
<feature type="compositionally biased region" description="Basic and acidic residues" evidence="1">
    <location>
        <begin position="256"/>
        <end position="271"/>
    </location>
</feature>
<evidence type="ECO:0000259" key="2">
    <source>
        <dbReference type="PROSITE" id="PS50086"/>
    </source>
</evidence>
<feature type="compositionally biased region" description="Low complexity" evidence="1">
    <location>
        <begin position="241"/>
        <end position="254"/>
    </location>
</feature>
<dbReference type="SMART" id="SM00164">
    <property type="entry name" value="TBC"/>
    <property type="match status" value="1"/>
</dbReference>
<dbReference type="Gene3D" id="1.10.8.270">
    <property type="entry name" value="putative rabgap domain of human tbc1 domain family member 14 like domains"/>
    <property type="match status" value="1"/>
</dbReference>
<proteinExistence type="predicted"/>
<dbReference type="Proteomes" id="UP000267821">
    <property type="component" value="Unassembled WGS sequence"/>
</dbReference>
<feature type="compositionally biased region" description="Basic and acidic residues" evidence="1">
    <location>
        <begin position="33"/>
        <end position="43"/>
    </location>
</feature>
<dbReference type="Gene3D" id="1.10.472.80">
    <property type="entry name" value="Ypt/Rab-GAP domain of gyp1p, domain 3"/>
    <property type="match status" value="1"/>
</dbReference>
<feature type="region of interest" description="Disordered" evidence="1">
    <location>
        <begin position="462"/>
        <end position="495"/>
    </location>
</feature>
<dbReference type="PANTHER" id="PTHR47219">
    <property type="entry name" value="RAB GTPASE-ACTIVATING PROTEIN 1-LIKE"/>
    <property type="match status" value="1"/>
</dbReference>
<feature type="compositionally biased region" description="Basic and acidic residues" evidence="1">
    <location>
        <begin position="119"/>
        <end position="128"/>
    </location>
</feature>
<sequence>MSSSTAGVSPSMSDARPDPRSRHHPQHQHHNKPKADESTRIEGHGIGQGQNQQAQQLSPVLHHHPSHPEHRNYIRHLQLQQGANGDQNHLPTSPAPPHTQQQRQYLGYNSPSNRHHQFRQQEVRRVASVERGLGQNKPPASHRMSRMKSFGDRDRERHRADEIGFPASARRDQHQQHSRHGERVGVPLTPRVFDGKEMNGNGYPKRVDSVDRMAQMNHGLPNGAPRGKLGVDGGLKKIGLPSTPSPNSSRPGSSRSRRESGSGLKDGHGAADQEMEGAVSRNGNHNTGHRPPPLVKMPVAFNTISRERGFSASSQPPLSPHLPSPRPSNSAPDLAKAETSSRTHHGYGPDAYYAQKRRDHYNVPQPSSAHQSPHTSFLPEGRPIVDRDSTISSSAASSNAMTVDEAIGMYGSDTDEEDGYYEDTAAVEEQISRFHSENFGNEEINGPVSPYPLQLPQLRENVRSPSPQMRDNLRSSSPTANYSREPKPALPSPPRISEVLADDVVLSPVEEGIVKDDPTDLLPSPTAQEESPLTPPQSPPAVPVPVNPLENCMQPCTMPAYISKEVPPRLPYVSNGVGDPVKDARDRYGFRKQTQYVTLEEYEAWSVGYEETLVRRKKKWEQLMKESGLACTGDEAPVRFPPPSAKIKRYVRKGIPPEWRGKAWFWYAGGQARMSKNPGLYQRLLKEHSSSPDWEIIERDLHRTFPDNIYFKPDATGNPNTHQKKPSKIPETPILQALRRVLVAFSIYVPKVGYCQSLNFVAGMLLLFMEEEKAFWMLYIITHQHLPGTHEVNLEGSTADQGVFMMSVRESLPGVWSKIAGGLDGNMDSNPKDLPPVTLCTTAWFMSGFIGSLPVESVLRVWDSWFYEGSKTLFRIALTVLKLGEAEIKGVNDPMEVFQVVQNIPRKLVDAGALLEACFRRRNGFGHLSQQDVDERRKERRAAYASERAKALNPGLRQSKDDAGLRVDFGGHDHDFFKMGGKLTRRMKLKV</sequence>
<dbReference type="PROSITE" id="PS50086">
    <property type="entry name" value="TBC_RABGAP"/>
    <property type="match status" value="1"/>
</dbReference>
<keyword evidence="4" id="KW-1185">Reference proteome</keyword>
<feature type="compositionally biased region" description="Polar residues" evidence="1">
    <location>
        <begin position="98"/>
        <end position="112"/>
    </location>
</feature>
<dbReference type="InterPro" id="IPR035969">
    <property type="entry name" value="Rab-GAP_TBC_sf"/>
</dbReference>
<feature type="region of interest" description="Disordered" evidence="1">
    <location>
        <begin position="308"/>
        <end position="417"/>
    </location>
</feature>
<dbReference type="GO" id="GO:0005096">
    <property type="term" value="F:GTPase activator activity"/>
    <property type="evidence" value="ECO:0007669"/>
    <property type="project" value="TreeGrafter"/>
</dbReference>
<dbReference type="AlphaFoldDB" id="A0A3N4LP02"/>
<dbReference type="Pfam" id="PF00566">
    <property type="entry name" value="RabGAP-TBC"/>
    <property type="match status" value="1"/>
</dbReference>
<dbReference type="EMBL" id="ML121541">
    <property type="protein sequence ID" value="RPB24637.1"/>
    <property type="molecule type" value="Genomic_DNA"/>
</dbReference>
<dbReference type="PANTHER" id="PTHR47219:SF20">
    <property type="entry name" value="TBC1 DOMAIN FAMILY MEMBER 2B"/>
    <property type="match status" value="1"/>
</dbReference>
<dbReference type="FunFam" id="1.10.8.270:FF:000016">
    <property type="entry name" value="TBC1 domain family member 2A"/>
    <property type="match status" value="1"/>
</dbReference>
<feature type="compositionally biased region" description="Polar residues" evidence="1">
    <location>
        <begin position="463"/>
        <end position="482"/>
    </location>
</feature>
<dbReference type="InterPro" id="IPR050302">
    <property type="entry name" value="Rab_GAP_TBC_domain"/>
</dbReference>
<feature type="region of interest" description="Disordered" evidence="1">
    <location>
        <begin position="512"/>
        <end position="542"/>
    </location>
</feature>
<dbReference type="OrthoDB" id="294251at2759"/>
<feature type="compositionally biased region" description="Pro residues" evidence="1">
    <location>
        <begin position="533"/>
        <end position="542"/>
    </location>
</feature>
<dbReference type="InterPro" id="IPR000195">
    <property type="entry name" value="Rab-GAP-TBC_dom"/>
</dbReference>
<feature type="region of interest" description="Disordered" evidence="1">
    <location>
        <begin position="83"/>
        <end position="296"/>
    </location>
</feature>
<name>A0A3N4LP02_9PEZI</name>
<feature type="region of interest" description="Disordered" evidence="1">
    <location>
        <begin position="1"/>
        <end position="68"/>
    </location>
</feature>
<feature type="compositionally biased region" description="Basic residues" evidence="1">
    <location>
        <begin position="21"/>
        <end position="32"/>
    </location>
</feature>
<gene>
    <name evidence="3" type="ORF">L211DRAFT_180027</name>
</gene>
<evidence type="ECO:0000313" key="4">
    <source>
        <dbReference type="Proteomes" id="UP000267821"/>
    </source>
</evidence>
<evidence type="ECO:0000313" key="3">
    <source>
        <dbReference type="EMBL" id="RPB24637.1"/>
    </source>
</evidence>
<accession>A0A3N4LP02</accession>
<dbReference type="SUPFAM" id="SSF47923">
    <property type="entry name" value="Ypt/Rab-GAP domain of gyp1p"/>
    <property type="match status" value="2"/>
</dbReference>
<feature type="compositionally biased region" description="Polar residues" evidence="1">
    <location>
        <begin position="1"/>
        <end position="12"/>
    </location>
</feature>
<protein>
    <recommendedName>
        <fullName evidence="2">Rab-GAP TBC domain-containing protein</fullName>
    </recommendedName>
</protein>
<dbReference type="STRING" id="1051890.A0A3N4LP02"/>
<feature type="compositionally biased region" description="Basic and acidic residues" evidence="1">
    <location>
        <begin position="169"/>
        <end position="183"/>
    </location>
</feature>
<feature type="compositionally biased region" description="Pro residues" evidence="1">
    <location>
        <begin position="317"/>
        <end position="326"/>
    </location>
</feature>
<feature type="domain" description="Rab-GAP TBC" evidence="2">
    <location>
        <begin position="654"/>
        <end position="869"/>
    </location>
</feature>
<organism evidence="3 4">
    <name type="scientific">Terfezia boudieri ATCC MYA-4762</name>
    <dbReference type="NCBI Taxonomy" id="1051890"/>
    <lineage>
        <taxon>Eukaryota</taxon>
        <taxon>Fungi</taxon>
        <taxon>Dikarya</taxon>
        <taxon>Ascomycota</taxon>
        <taxon>Pezizomycotina</taxon>
        <taxon>Pezizomycetes</taxon>
        <taxon>Pezizales</taxon>
        <taxon>Pezizaceae</taxon>
        <taxon>Terfezia</taxon>
    </lineage>
</organism>
<dbReference type="InParanoid" id="A0A3N4LP02"/>
<dbReference type="GO" id="GO:0031267">
    <property type="term" value="F:small GTPase binding"/>
    <property type="evidence" value="ECO:0007669"/>
    <property type="project" value="TreeGrafter"/>
</dbReference>
<evidence type="ECO:0000256" key="1">
    <source>
        <dbReference type="SAM" id="MobiDB-lite"/>
    </source>
</evidence>
<feature type="compositionally biased region" description="Polar residues" evidence="1">
    <location>
        <begin position="364"/>
        <end position="375"/>
    </location>
</feature>
<reference evidence="3 4" key="1">
    <citation type="journal article" date="2018" name="Nat. Ecol. Evol.">
        <title>Pezizomycetes genomes reveal the molecular basis of ectomycorrhizal truffle lifestyle.</title>
        <authorList>
            <person name="Murat C."/>
            <person name="Payen T."/>
            <person name="Noel B."/>
            <person name="Kuo A."/>
            <person name="Morin E."/>
            <person name="Chen J."/>
            <person name="Kohler A."/>
            <person name="Krizsan K."/>
            <person name="Balestrini R."/>
            <person name="Da Silva C."/>
            <person name="Montanini B."/>
            <person name="Hainaut M."/>
            <person name="Levati E."/>
            <person name="Barry K.W."/>
            <person name="Belfiori B."/>
            <person name="Cichocki N."/>
            <person name="Clum A."/>
            <person name="Dockter R.B."/>
            <person name="Fauchery L."/>
            <person name="Guy J."/>
            <person name="Iotti M."/>
            <person name="Le Tacon F."/>
            <person name="Lindquist E.A."/>
            <person name="Lipzen A."/>
            <person name="Malagnac F."/>
            <person name="Mello A."/>
            <person name="Molinier V."/>
            <person name="Miyauchi S."/>
            <person name="Poulain J."/>
            <person name="Riccioni C."/>
            <person name="Rubini A."/>
            <person name="Sitrit Y."/>
            <person name="Splivallo R."/>
            <person name="Traeger S."/>
            <person name="Wang M."/>
            <person name="Zifcakova L."/>
            <person name="Wipf D."/>
            <person name="Zambonelli A."/>
            <person name="Paolocci F."/>
            <person name="Nowrousian M."/>
            <person name="Ottonello S."/>
            <person name="Baldrian P."/>
            <person name="Spatafora J.W."/>
            <person name="Henrissat B."/>
            <person name="Nagy L.G."/>
            <person name="Aury J.M."/>
            <person name="Wincker P."/>
            <person name="Grigoriev I.V."/>
            <person name="Bonfante P."/>
            <person name="Martin F.M."/>
        </authorList>
    </citation>
    <scope>NUCLEOTIDE SEQUENCE [LARGE SCALE GENOMIC DNA]</scope>
    <source>
        <strain evidence="3 4">ATCC MYA-4762</strain>
    </source>
</reference>
<feature type="compositionally biased region" description="Low complexity" evidence="1">
    <location>
        <begin position="49"/>
        <end position="60"/>
    </location>
</feature>